<evidence type="ECO:0000259" key="9">
    <source>
        <dbReference type="PROSITE" id="PS50280"/>
    </source>
</evidence>
<keyword evidence="7" id="KW-0539">Nucleus</keyword>
<reference evidence="11 12" key="1">
    <citation type="journal article" date="2015" name="Plant Cell">
        <title>Oil accumulation by the oleaginous diatom Fistulifera solaris as revealed by the genome and transcriptome.</title>
        <authorList>
            <person name="Tanaka T."/>
            <person name="Maeda Y."/>
            <person name="Veluchamy A."/>
            <person name="Tanaka M."/>
            <person name="Abida H."/>
            <person name="Marechal E."/>
            <person name="Bowler C."/>
            <person name="Muto M."/>
            <person name="Sunaga Y."/>
            <person name="Tanaka M."/>
            <person name="Yoshino T."/>
            <person name="Taniguchi T."/>
            <person name="Fukuda Y."/>
            <person name="Nemoto M."/>
            <person name="Matsumoto M."/>
            <person name="Wong P.S."/>
            <person name="Aburatani S."/>
            <person name="Fujibuchi W."/>
        </authorList>
    </citation>
    <scope>NUCLEOTIDE SEQUENCE [LARGE SCALE GENOMIC DNA]</scope>
    <source>
        <strain evidence="11 12">JPCC DA0580</strain>
    </source>
</reference>
<dbReference type="Gene3D" id="2.170.270.10">
    <property type="entry name" value="SET domain"/>
    <property type="match status" value="1"/>
</dbReference>
<evidence type="ECO:0000259" key="10">
    <source>
        <dbReference type="PROSITE" id="PS50868"/>
    </source>
</evidence>
<protein>
    <submittedName>
        <fullName evidence="11">Histone-lysine N-methyltransferase SETD2</fullName>
        <ecNumber evidence="11">2.1.1.43</ecNumber>
    </submittedName>
</protein>
<dbReference type="InterPro" id="IPR011009">
    <property type="entry name" value="Kinase-like_dom_sf"/>
</dbReference>
<dbReference type="PROSITE" id="PS50280">
    <property type="entry name" value="SET"/>
    <property type="match status" value="1"/>
</dbReference>
<accession>A0A1Z5JCA8</accession>
<keyword evidence="12" id="KW-1185">Reference proteome</keyword>
<dbReference type="OrthoDB" id="422362at2759"/>
<proteinExistence type="predicted"/>
<dbReference type="PANTHER" id="PTHR22884">
    <property type="entry name" value="SET DOMAIN PROTEINS"/>
    <property type="match status" value="1"/>
</dbReference>
<dbReference type="SUPFAM" id="SSF82199">
    <property type="entry name" value="SET domain"/>
    <property type="match status" value="1"/>
</dbReference>
<dbReference type="SUPFAM" id="SSF47954">
    <property type="entry name" value="Cyclin-like"/>
    <property type="match status" value="1"/>
</dbReference>
<dbReference type="PROSITE" id="PS50011">
    <property type="entry name" value="PROTEIN_KINASE_DOM"/>
    <property type="match status" value="1"/>
</dbReference>
<evidence type="ECO:0000256" key="4">
    <source>
        <dbReference type="ARBA" id="ARBA00022603"/>
    </source>
</evidence>
<dbReference type="InParanoid" id="A0A1Z5JCA8"/>
<dbReference type="SMART" id="SM00317">
    <property type="entry name" value="SET"/>
    <property type="match status" value="1"/>
</dbReference>
<dbReference type="EC" id="2.1.1.43" evidence="11"/>
<keyword evidence="5 11" id="KW-0808">Transferase</keyword>
<dbReference type="GO" id="GO:0032259">
    <property type="term" value="P:methylation"/>
    <property type="evidence" value="ECO:0007669"/>
    <property type="project" value="UniProtKB-KW"/>
</dbReference>
<dbReference type="GO" id="GO:0005634">
    <property type="term" value="C:nucleus"/>
    <property type="evidence" value="ECO:0007669"/>
    <property type="project" value="UniProtKB-SubCell"/>
</dbReference>
<dbReference type="GO" id="GO:0008168">
    <property type="term" value="F:methyltransferase activity"/>
    <property type="evidence" value="ECO:0007669"/>
    <property type="project" value="UniProtKB-KW"/>
</dbReference>
<dbReference type="GO" id="GO:0005524">
    <property type="term" value="F:ATP binding"/>
    <property type="evidence" value="ECO:0007669"/>
    <property type="project" value="InterPro"/>
</dbReference>
<dbReference type="GO" id="GO:0004672">
    <property type="term" value="F:protein kinase activity"/>
    <property type="evidence" value="ECO:0007669"/>
    <property type="project" value="InterPro"/>
</dbReference>
<dbReference type="CDD" id="cd20404">
    <property type="entry name" value="Tudor_Agenet_AtEML-like"/>
    <property type="match status" value="1"/>
</dbReference>
<evidence type="ECO:0000256" key="5">
    <source>
        <dbReference type="ARBA" id="ARBA00022679"/>
    </source>
</evidence>
<evidence type="ECO:0000256" key="3">
    <source>
        <dbReference type="ARBA" id="ARBA00022454"/>
    </source>
</evidence>
<evidence type="ECO:0000256" key="1">
    <source>
        <dbReference type="ARBA" id="ARBA00004123"/>
    </source>
</evidence>
<dbReference type="InterPro" id="IPR050777">
    <property type="entry name" value="SET2_Histone-Lys_MeTrsfase"/>
</dbReference>
<comment type="caution">
    <text evidence="11">The sequence shown here is derived from an EMBL/GenBank/DDBJ whole genome shotgun (WGS) entry which is preliminary data.</text>
</comment>
<evidence type="ECO:0000256" key="2">
    <source>
        <dbReference type="ARBA" id="ARBA00004286"/>
    </source>
</evidence>
<name>A0A1Z5JCA8_FISSO</name>
<organism evidence="11 12">
    <name type="scientific">Fistulifera solaris</name>
    <name type="common">Oleaginous diatom</name>
    <dbReference type="NCBI Taxonomy" id="1519565"/>
    <lineage>
        <taxon>Eukaryota</taxon>
        <taxon>Sar</taxon>
        <taxon>Stramenopiles</taxon>
        <taxon>Ochrophyta</taxon>
        <taxon>Bacillariophyta</taxon>
        <taxon>Bacillariophyceae</taxon>
        <taxon>Bacillariophycidae</taxon>
        <taxon>Naviculales</taxon>
        <taxon>Naviculaceae</taxon>
        <taxon>Fistulifera</taxon>
    </lineage>
</organism>
<feature type="domain" description="Protein kinase" evidence="8">
    <location>
        <begin position="1144"/>
        <end position="1493"/>
    </location>
</feature>
<evidence type="ECO:0000259" key="8">
    <source>
        <dbReference type="PROSITE" id="PS50011"/>
    </source>
</evidence>
<comment type="subcellular location">
    <subcellularLocation>
        <location evidence="2">Chromosome</location>
    </subcellularLocation>
    <subcellularLocation>
        <location evidence="1">Nucleus</location>
    </subcellularLocation>
</comment>
<evidence type="ECO:0000313" key="11">
    <source>
        <dbReference type="EMBL" id="GAX11643.1"/>
    </source>
</evidence>
<dbReference type="Pfam" id="PF00856">
    <property type="entry name" value="SET"/>
    <property type="match status" value="1"/>
</dbReference>
<dbReference type="SMART" id="SM00220">
    <property type="entry name" value="S_TKc"/>
    <property type="match status" value="1"/>
</dbReference>
<dbReference type="InterPro" id="IPR046341">
    <property type="entry name" value="SET_dom_sf"/>
</dbReference>
<dbReference type="Gene3D" id="1.10.510.10">
    <property type="entry name" value="Transferase(Phosphotransferase) domain 1"/>
    <property type="match status" value="1"/>
</dbReference>
<dbReference type="GO" id="GO:0005694">
    <property type="term" value="C:chromosome"/>
    <property type="evidence" value="ECO:0007669"/>
    <property type="project" value="UniProtKB-SubCell"/>
</dbReference>
<dbReference type="InterPro" id="IPR001214">
    <property type="entry name" value="SET_dom"/>
</dbReference>
<dbReference type="InterPro" id="IPR036915">
    <property type="entry name" value="Cyclin-like_sf"/>
</dbReference>
<evidence type="ECO:0000313" key="12">
    <source>
        <dbReference type="Proteomes" id="UP000198406"/>
    </source>
</evidence>
<keyword evidence="3" id="KW-0158">Chromosome</keyword>
<keyword evidence="4 11" id="KW-0489">Methyltransferase</keyword>
<evidence type="ECO:0000256" key="6">
    <source>
        <dbReference type="ARBA" id="ARBA00022691"/>
    </source>
</evidence>
<dbReference type="PROSITE" id="PS50868">
    <property type="entry name" value="POST_SET"/>
    <property type="match status" value="1"/>
</dbReference>
<feature type="domain" description="SET" evidence="9">
    <location>
        <begin position="87"/>
        <end position="210"/>
    </location>
</feature>
<feature type="domain" description="Post-SET" evidence="10">
    <location>
        <begin position="218"/>
        <end position="234"/>
    </location>
</feature>
<dbReference type="InterPro" id="IPR003616">
    <property type="entry name" value="Post-SET_dom"/>
</dbReference>
<dbReference type="InterPro" id="IPR000719">
    <property type="entry name" value="Prot_kinase_dom"/>
</dbReference>
<evidence type="ECO:0000256" key="7">
    <source>
        <dbReference type="ARBA" id="ARBA00023242"/>
    </source>
</evidence>
<keyword evidence="6" id="KW-0949">S-adenosyl-L-methionine</keyword>
<dbReference type="SUPFAM" id="SSF56112">
    <property type="entry name" value="Protein kinase-like (PK-like)"/>
    <property type="match status" value="1"/>
</dbReference>
<dbReference type="Pfam" id="PF00069">
    <property type="entry name" value="Pkinase"/>
    <property type="match status" value="1"/>
</dbReference>
<dbReference type="Proteomes" id="UP000198406">
    <property type="component" value="Unassembled WGS sequence"/>
</dbReference>
<gene>
    <name evidence="11" type="ORF">FisN_7Lh002</name>
</gene>
<sequence>MPDFPDIVNCSVTLGKDQDFTYLHSVAWGASRDDPGYDTDQTLAPRPRKSLDVCDCPPGSTCLDNSCILFACFEECTRCNNPSCQNNRLQQRQFIPTEIFDAGPKGKGLKVTEAVTCGSLITEYTGVAVRAKHLNRLFRRYQFDRRLYILALDNDTYLDARHQGGAARFINHSCAPNCQMERWKVKGVLRAAVVALKDIPAGTELTFDYQWERQRGRASTVCHCQTPSCRGTLEVQKSHTDQLMDEISQGHWLDWKVKPDQTLINRVIRVYSKEHEDFFIGEVTDYDGSMKHRVLYRHTMNEVWEDLAVETWQVLDDPSSLDPSHVMIAKKLRSTENGTNGSSNSLSGETTGFLPVGKFVIHHYLLVRTNIKELLWSKHYIERCHRNCRGVQVTAHRVTNADYQIDDAHREDYQRLLQQSMDGTVWKLLLQGGDIPQAHEFLTKAVAQLEFQVNQQQQQQQQNLQQQSTINDTHSLIVPRVVADALNQRLPSLQDSFRSISFQWAPSESKSKQFSRLWMDGIGEMECAKAQLWSLVQELLKAYDIADAMSQRSPLGWLAGTLTQEQLDLLYPDNRKNGFTKPTSFVESFEHMYQCTMWVQDEADRGRIDSKNQLVISDANRCNVFIYCEPVHVDRLWKLLYSRVEELECGIEFWPIHLFFFQLLNDNFFDWVYRNFQTRLSHDPILRDHVRVEGSNKALTKEVVQLQWACFQDCCRRENDWIFGRDWTTVSMSKSALNKVLPGTLDISSANASALEVAEIVNRLNLQPQVALHAVLLLYRFVAMAKEPTKARDVQLASVFLAIKSTKLKKCIKLEAVIEAGYATLYGSGVVEAREKQGIAKKVLQAEQLIIDTLSYDIFWKGTCTIRRLCASVLAPEQVESIWKLVCSGQVLSAGPEVWLKYGVEYVFAACGVLLQMNLSLLLPALYLVPLKVSQAAVFLVQSSKWGKLESKLIPSHPLAELSVEELERRTIIDKVVLGTPPRRSLPLARERCLLQGIPMNDVAEKILPVLKELTRQSSVTVYLSGDATTKSAQITLEGSWKAVAIAEHLMRDTLQLEVLELKPDAFDPFRFRLPMNKAPLLLASDDFRAAQTSCAKSTIPASSKDFRLKWLQNCKGFSHTGLIEDAHSVAFAASNSDNLSVALEELASIVADPKDYPYLCRSLSQTSENSTGVTVSMRQWPPEKIQRKETSPGFSPMALQELQLLMQLHSLSMTGHPNILLPIAICQPAPENTGAPPHQGEDSNLFSLFRSTELNSEVADRQRRLEAHLHVVCPPILFNLPIKADLSPSLLQSWCHDIVAAVKHCHDHDILIRVWQPELFVVLEDGTLALSSFYRATIQREKSDPYEAAKKAAWKSKNTKIKEDNREQITSFTAPEVLLGCPQHSKQTDVWSCACLIAQLLLGKPLFVGKDRDALLQYQYKIVGAPSPNNYRKAMKYPNYVKPCKHYSRGVKHALERMFKRPHPLTEVLDQMLCLDPAERIPFEKVLDHPYFQTSNIQRLDYANDWLQFSKLHKDREVNEERNKKRKAMIEAAVTTFANGGRELDELYDIDEPLLSKKAKE</sequence>
<dbReference type="Gene3D" id="1.10.472.10">
    <property type="entry name" value="Cyclin-like"/>
    <property type="match status" value="1"/>
</dbReference>
<dbReference type="EMBL" id="BDSP01000044">
    <property type="protein sequence ID" value="GAX11643.1"/>
    <property type="molecule type" value="Genomic_DNA"/>
</dbReference>